<dbReference type="PIRSF" id="PIRSF016478">
    <property type="entry name" value="Coatomer_esu"/>
    <property type="match status" value="1"/>
</dbReference>
<comment type="subcellular location">
    <subcellularLocation>
        <location evidence="2">Cytoplasmic vesicle</location>
        <location evidence="2">COPI-coated vesicle membrane</location>
        <topology evidence="2">Peripheral membrane protein</topology>
        <orientation evidence="2">Cytoplasmic side</orientation>
    </subcellularLocation>
    <subcellularLocation>
        <location evidence="1">Golgi apparatus membrane</location>
        <topology evidence="1">Peripheral membrane protein</topology>
        <orientation evidence="1">Cytoplasmic side</orientation>
    </subcellularLocation>
</comment>
<dbReference type="GO" id="GO:0015031">
    <property type="term" value="P:protein transport"/>
    <property type="evidence" value="ECO:0007669"/>
    <property type="project" value="UniProtKB-UniRule"/>
</dbReference>
<evidence type="ECO:0000256" key="9">
    <source>
        <dbReference type="ARBA" id="ARBA00023136"/>
    </source>
</evidence>
<name>G4T7W7_SERID</name>
<sequence>MDSLDLFHIRQKYYLGSYQPLQAADLPDKLSPDYRPTLLFKARALVKSDPDGAIALLPKDDVSLPARSVRSLASYFKASQAEDDGAKDKSLDELRDLCVEVEGEEVEDEEKGLVRSIAAAAFVYEGENEEALETLEAGTSTRNLEGIALTVQLYLSMNRIDLAQKEFERAKSWAEDDMLLQLIEATLSLASGANSYANPHSFYNEQAHNPSLASSHLLAASGLTHLLRGEHPEAHSSFAEALRLNPKEGTALAGKAIAEWLMGETSKAEASFAELEEKDPQYPMVKELSEKSDLFDALATNYKVPTLATA</sequence>
<dbReference type="GO" id="GO:0006888">
    <property type="term" value="P:endoplasmic reticulum to Golgi vesicle-mediated transport"/>
    <property type="evidence" value="ECO:0007669"/>
    <property type="project" value="TreeGrafter"/>
</dbReference>
<dbReference type="OrthoDB" id="310217at2759"/>
<dbReference type="FunCoup" id="G4T7W7">
    <property type="interactions" value="268"/>
</dbReference>
<accession>G4T7W7</accession>
<dbReference type="STRING" id="1109443.G4T7W7"/>
<keyword evidence="10 11" id="KW-0968">Cytoplasmic vesicle</keyword>
<evidence type="ECO:0000256" key="12">
    <source>
        <dbReference type="PROSITE-ProRule" id="PRU00339"/>
    </source>
</evidence>
<evidence type="ECO:0000256" key="5">
    <source>
        <dbReference type="ARBA" id="ARBA00022490"/>
    </source>
</evidence>
<dbReference type="HOGENOM" id="CLU_049363_2_0_1"/>
<proteinExistence type="inferred from homology"/>
<dbReference type="InterPro" id="IPR019734">
    <property type="entry name" value="TPR_rpt"/>
</dbReference>
<dbReference type="SUPFAM" id="SSF48452">
    <property type="entry name" value="TPR-like"/>
    <property type="match status" value="1"/>
</dbReference>
<dbReference type="Pfam" id="PF04733">
    <property type="entry name" value="Coatomer_E"/>
    <property type="match status" value="1"/>
</dbReference>
<dbReference type="GO" id="GO:0000139">
    <property type="term" value="C:Golgi membrane"/>
    <property type="evidence" value="ECO:0007669"/>
    <property type="project" value="UniProtKB-SubCell"/>
</dbReference>
<dbReference type="PANTHER" id="PTHR10805">
    <property type="entry name" value="COATOMER SUBUNIT EPSILON"/>
    <property type="match status" value="1"/>
</dbReference>
<evidence type="ECO:0000313" key="14">
    <source>
        <dbReference type="Proteomes" id="UP000007148"/>
    </source>
</evidence>
<feature type="repeat" description="TPR" evidence="12">
    <location>
        <begin position="215"/>
        <end position="248"/>
    </location>
</feature>
<dbReference type="GO" id="GO:0005198">
    <property type="term" value="F:structural molecule activity"/>
    <property type="evidence" value="ECO:0007669"/>
    <property type="project" value="UniProtKB-UniRule"/>
</dbReference>
<dbReference type="GO" id="GO:0006891">
    <property type="term" value="P:intra-Golgi vesicle-mediated transport"/>
    <property type="evidence" value="ECO:0007669"/>
    <property type="project" value="TreeGrafter"/>
</dbReference>
<comment type="function">
    <text evidence="11">The coatomer is a cytosolic protein complex that binds to dilysine motifs and reversibly associates with Golgi non-clathrin-coated vesicles, which further mediate biosynthetic protein transport from the ER, via the Golgi up to the trans Golgi network. The coatomer complex is required for budding from Golgi membranes, and is essential for the retrograde Golgi-to-ER transport of dilysine-tagged proteins.</text>
</comment>
<dbReference type="InterPro" id="IPR006822">
    <property type="entry name" value="Coatomer_esu"/>
</dbReference>
<dbReference type="eggNOG" id="KOG3081">
    <property type="taxonomic scope" value="Eukaryota"/>
</dbReference>
<keyword evidence="9 11" id="KW-0472">Membrane</keyword>
<keyword evidence="4 11" id="KW-0813">Transport</keyword>
<dbReference type="InterPro" id="IPR011990">
    <property type="entry name" value="TPR-like_helical_dom_sf"/>
</dbReference>
<keyword evidence="6 11" id="KW-0931">ER-Golgi transport</keyword>
<evidence type="ECO:0000256" key="2">
    <source>
        <dbReference type="ARBA" id="ARBA00004347"/>
    </source>
</evidence>
<evidence type="ECO:0000256" key="8">
    <source>
        <dbReference type="ARBA" id="ARBA00023034"/>
    </source>
</evidence>
<evidence type="ECO:0000313" key="13">
    <source>
        <dbReference type="EMBL" id="CCA67390.1"/>
    </source>
</evidence>
<evidence type="ECO:0000256" key="11">
    <source>
        <dbReference type="PIRNR" id="PIRNR016478"/>
    </source>
</evidence>
<gene>
    <name evidence="13" type="ORF">PIIN_01221</name>
</gene>
<keyword evidence="8 11" id="KW-0333">Golgi apparatus</keyword>
<reference evidence="13 14" key="1">
    <citation type="journal article" date="2011" name="PLoS Pathog.">
        <title>Endophytic Life Strategies Decoded by Genome and Transcriptome Analyses of the Mutualistic Root Symbiont Piriformospora indica.</title>
        <authorList>
            <person name="Zuccaro A."/>
            <person name="Lahrmann U."/>
            <person name="Guldener U."/>
            <person name="Langen G."/>
            <person name="Pfiffi S."/>
            <person name="Biedenkopf D."/>
            <person name="Wong P."/>
            <person name="Samans B."/>
            <person name="Grimm C."/>
            <person name="Basiewicz M."/>
            <person name="Murat C."/>
            <person name="Martin F."/>
            <person name="Kogel K.H."/>
        </authorList>
    </citation>
    <scope>NUCLEOTIDE SEQUENCE [LARGE SCALE GENOMIC DNA]</scope>
    <source>
        <strain evidence="13 14">DSM 11827</strain>
    </source>
</reference>
<dbReference type="InParanoid" id="G4T7W7"/>
<evidence type="ECO:0000256" key="4">
    <source>
        <dbReference type="ARBA" id="ARBA00022448"/>
    </source>
</evidence>
<comment type="similarity">
    <text evidence="3 11">Belongs to the COPE family.</text>
</comment>
<dbReference type="OMA" id="MIVLSQH"/>
<evidence type="ECO:0000256" key="3">
    <source>
        <dbReference type="ARBA" id="ARBA00008827"/>
    </source>
</evidence>
<dbReference type="GO" id="GO:0030126">
    <property type="term" value="C:COPI vesicle coat"/>
    <property type="evidence" value="ECO:0007669"/>
    <property type="project" value="TreeGrafter"/>
</dbReference>
<dbReference type="PROSITE" id="PS50005">
    <property type="entry name" value="TPR"/>
    <property type="match status" value="1"/>
</dbReference>
<dbReference type="GO" id="GO:0006890">
    <property type="term" value="P:retrograde vesicle-mediated transport, Golgi to endoplasmic reticulum"/>
    <property type="evidence" value="ECO:0007669"/>
    <property type="project" value="UniProtKB-UniRule"/>
</dbReference>
<dbReference type="AlphaFoldDB" id="G4T7W7"/>
<protein>
    <recommendedName>
        <fullName evidence="11">Coatomer subunit epsilon</fullName>
    </recommendedName>
</protein>
<keyword evidence="14" id="KW-1185">Reference proteome</keyword>
<evidence type="ECO:0000256" key="6">
    <source>
        <dbReference type="ARBA" id="ARBA00022892"/>
    </source>
</evidence>
<keyword evidence="7 11" id="KW-0653">Protein transport</keyword>
<dbReference type="EMBL" id="CAFZ01000013">
    <property type="protein sequence ID" value="CCA67390.1"/>
    <property type="molecule type" value="Genomic_DNA"/>
</dbReference>
<keyword evidence="5 11" id="KW-0963">Cytoplasm</keyword>
<evidence type="ECO:0000256" key="1">
    <source>
        <dbReference type="ARBA" id="ARBA00004255"/>
    </source>
</evidence>
<keyword evidence="12" id="KW-0802">TPR repeat</keyword>
<evidence type="ECO:0000256" key="7">
    <source>
        <dbReference type="ARBA" id="ARBA00022927"/>
    </source>
</evidence>
<organism evidence="13 14">
    <name type="scientific">Serendipita indica (strain DSM 11827)</name>
    <name type="common">Root endophyte fungus</name>
    <name type="synonym">Piriformospora indica</name>
    <dbReference type="NCBI Taxonomy" id="1109443"/>
    <lineage>
        <taxon>Eukaryota</taxon>
        <taxon>Fungi</taxon>
        <taxon>Dikarya</taxon>
        <taxon>Basidiomycota</taxon>
        <taxon>Agaricomycotina</taxon>
        <taxon>Agaricomycetes</taxon>
        <taxon>Sebacinales</taxon>
        <taxon>Serendipitaceae</taxon>
        <taxon>Serendipita</taxon>
    </lineage>
</organism>
<evidence type="ECO:0000256" key="10">
    <source>
        <dbReference type="ARBA" id="ARBA00023329"/>
    </source>
</evidence>
<dbReference type="Gene3D" id="1.25.40.10">
    <property type="entry name" value="Tetratricopeptide repeat domain"/>
    <property type="match status" value="1"/>
</dbReference>
<dbReference type="PANTHER" id="PTHR10805:SF0">
    <property type="entry name" value="COATOMER SUBUNIT EPSILON"/>
    <property type="match status" value="1"/>
</dbReference>
<comment type="caution">
    <text evidence="13">The sequence shown here is derived from an EMBL/GenBank/DDBJ whole genome shotgun (WGS) entry which is preliminary data.</text>
</comment>
<dbReference type="Proteomes" id="UP000007148">
    <property type="component" value="Unassembled WGS sequence"/>
</dbReference>